<evidence type="ECO:0000256" key="2">
    <source>
        <dbReference type="PIRNR" id="PIRNR006221"/>
    </source>
</evidence>
<protein>
    <submittedName>
        <fullName evidence="3">Ribulosamine/erythrulosamine 3-kinase potentially involved in protein deglycation</fullName>
    </submittedName>
</protein>
<dbReference type="EMBL" id="CADCWD010000001">
    <property type="protein sequence ID" value="CAA9518017.1"/>
    <property type="molecule type" value="Genomic_DNA"/>
</dbReference>
<reference evidence="3" key="1">
    <citation type="submission" date="2020-02" db="EMBL/GenBank/DDBJ databases">
        <authorList>
            <person name="Meier V. D."/>
        </authorList>
    </citation>
    <scope>NUCLEOTIDE SEQUENCE</scope>
    <source>
        <strain evidence="3">AVDCRST_MAG23</strain>
    </source>
</reference>
<sequence length="269" mass="29625">MTAFTRRVAEITGTGEDRLERLAGGDLSEVLLLRRPDGRCTVAKSGPAVSTEAAMLRLLAGSGIPAPAVEGEHGTVLLLEHVPNDCVFSPLAWSSIGQWLRELHARPGELFGWAVDYGIGTADLDNRQTGDWPAFWAEQRLVSTARTLDRPWRERVGAVAKRMPDLLPKKPFASLLHGDLWSGNILVKEGKLAAFIDPACYYGHAEVDLAMLTLFDTPPPDFWSAYGELEPGWEDRRSAYQLFPALVHLRLFGPTYGGMVDRLLSRFGA</sequence>
<dbReference type="InterPro" id="IPR011009">
    <property type="entry name" value="Kinase-like_dom_sf"/>
</dbReference>
<keyword evidence="2" id="KW-0808">Transferase</keyword>
<dbReference type="SUPFAM" id="SSF56112">
    <property type="entry name" value="Protein kinase-like (PK-like)"/>
    <property type="match status" value="1"/>
</dbReference>
<dbReference type="InterPro" id="IPR016477">
    <property type="entry name" value="Fructo-/Ketosamine-3-kinase"/>
</dbReference>
<evidence type="ECO:0000313" key="3">
    <source>
        <dbReference type="EMBL" id="CAA9518017.1"/>
    </source>
</evidence>
<evidence type="ECO:0000256" key="1">
    <source>
        <dbReference type="ARBA" id="ARBA00009460"/>
    </source>
</evidence>
<dbReference type="PANTHER" id="PTHR12149:SF8">
    <property type="entry name" value="PROTEIN-RIBULOSAMINE 3-KINASE"/>
    <property type="match status" value="1"/>
</dbReference>
<dbReference type="PIRSF" id="PIRSF006221">
    <property type="entry name" value="Ketosamine-3-kinase"/>
    <property type="match status" value="1"/>
</dbReference>
<dbReference type="PANTHER" id="PTHR12149">
    <property type="entry name" value="FRUCTOSAMINE 3 KINASE-RELATED PROTEIN"/>
    <property type="match status" value="1"/>
</dbReference>
<dbReference type="AlphaFoldDB" id="A0A6J4TAA5"/>
<dbReference type="Gene3D" id="3.30.200.20">
    <property type="entry name" value="Phosphorylase Kinase, domain 1"/>
    <property type="match status" value="1"/>
</dbReference>
<proteinExistence type="inferred from homology"/>
<dbReference type="Gene3D" id="3.90.1200.10">
    <property type="match status" value="1"/>
</dbReference>
<keyword evidence="2 3" id="KW-0418">Kinase</keyword>
<accession>A0A6J4TAA5</accession>
<dbReference type="Pfam" id="PF03881">
    <property type="entry name" value="Fructosamin_kin"/>
    <property type="match status" value="1"/>
</dbReference>
<organism evidence="3">
    <name type="scientific">uncultured Sphingosinicella sp</name>
    <dbReference type="NCBI Taxonomy" id="478748"/>
    <lineage>
        <taxon>Bacteria</taxon>
        <taxon>Pseudomonadati</taxon>
        <taxon>Pseudomonadota</taxon>
        <taxon>Alphaproteobacteria</taxon>
        <taxon>Sphingomonadales</taxon>
        <taxon>Sphingosinicellaceae</taxon>
        <taxon>Sphingosinicella</taxon>
        <taxon>environmental samples</taxon>
    </lineage>
</organism>
<gene>
    <name evidence="3" type="ORF">AVDCRST_MAG23-33</name>
</gene>
<comment type="similarity">
    <text evidence="1 2">Belongs to the fructosamine kinase family.</text>
</comment>
<dbReference type="GO" id="GO:0016301">
    <property type="term" value="F:kinase activity"/>
    <property type="evidence" value="ECO:0007669"/>
    <property type="project" value="UniProtKB-UniRule"/>
</dbReference>
<name>A0A6J4TAA5_9SPHN</name>